<dbReference type="Pfam" id="PF19777">
    <property type="entry name" value="DUF6263"/>
    <property type="match status" value="1"/>
</dbReference>
<dbReference type="Proteomes" id="UP000676194">
    <property type="component" value="Chromosome"/>
</dbReference>
<keyword evidence="2" id="KW-0732">Signal</keyword>
<organism evidence="3 4">
    <name type="scientific">Telmatocola sphagniphila</name>
    <dbReference type="NCBI Taxonomy" id="1123043"/>
    <lineage>
        <taxon>Bacteria</taxon>
        <taxon>Pseudomonadati</taxon>
        <taxon>Planctomycetota</taxon>
        <taxon>Planctomycetia</taxon>
        <taxon>Gemmatales</taxon>
        <taxon>Gemmataceae</taxon>
    </lineage>
</organism>
<proteinExistence type="predicted"/>
<dbReference type="InterPro" id="IPR046230">
    <property type="entry name" value="DUF6263"/>
</dbReference>
<feature type="region of interest" description="Disordered" evidence="1">
    <location>
        <begin position="27"/>
        <end position="55"/>
    </location>
</feature>
<feature type="signal peptide" evidence="2">
    <location>
        <begin position="1"/>
        <end position="23"/>
    </location>
</feature>
<dbReference type="KEGG" id="tsph:KIH39_03800"/>
<feature type="compositionally biased region" description="Basic and acidic residues" evidence="1">
    <location>
        <begin position="27"/>
        <end position="48"/>
    </location>
</feature>
<gene>
    <name evidence="3" type="ORF">KIH39_03800</name>
</gene>
<protein>
    <submittedName>
        <fullName evidence="3">Uncharacterized protein</fullName>
    </submittedName>
</protein>
<dbReference type="RefSeq" id="WP_213497941.1">
    <property type="nucleotide sequence ID" value="NZ_CP074694.1"/>
</dbReference>
<evidence type="ECO:0000313" key="3">
    <source>
        <dbReference type="EMBL" id="QVL33051.1"/>
    </source>
</evidence>
<feature type="chain" id="PRO_5034400203" evidence="2">
    <location>
        <begin position="24"/>
        <end position="350"/>
    </location>
</feature>
<evidence type="ECO:0000256" key="2">
    <source>
        <dbReference type="SAM" id="SignalP"/>
    </source>
</evidence>
<evidence type="ECO:0000313" key="4">
    <source>
        <dbReference type="Proteomes" id="UP000676194"/>
    </source>
</evidence>
<dbReference type="EMBL" id="CP074694">
    <property type="protein sequence ID" value="QVL33051.1"/>
    <property type="molecule type" value="Genomic_DNA"/>
</dbReference>
<keyword evidence="4" id="KW-1185">Reference proteome</keyword>
<evidence type="ECO:0000256" key="1">
    <source>
        <dbReference type="SAM" id="MobiDB-lite"/>
    </source>
</evidence>
<reference evidence="3" key="1">
    <citation type="submission" date="2021-05" db="EMBL/GenBank/DDBJ databases">
        <title>Complete genome sequence of the cellulolytic planctomycete Telmatocola sphagniphila SP2T and characterization of the first cellulase from planctomycetes.</title>
        <authorList>
            <person name="Rakitin A.L."/>
            <person name="Beletsky A.V."/>
            <person name="Naumoff D.G."/>
            <person name="Kulichevskaya I.S."/>
            <person name="Mardanov A.V."/>
            <person name="Ravin N.V."/>
            <person name="Dedysh S.N."/>
        </authorList>
    </citation>
    <scope>NUCLEOTIDE SEQUENCE</scope>
    <source>
        <strain evidence="3">SP2T</strain>
    </source>
</reference>
<sequence>MLKLRLASLLGLMLLFGVTFSQAQEAKKDAAKKDPPKVEPKAEPKAEAKAPTPSADGKVDFTWKLEKDKVFYQSTTTSTTQSIKVMGMDVNQTQEQVFYFKWQPLKEEGKKWTIKQTIEGLKMKIDLAGNPIAFDSETSAPAGSQTQLSDFFKSLKNSEFVLTLNEKMKVEKVEGREEFLKKLGQANAQMEALLKTILTEDAMKQVTDPTFGFIPPEPKKIGESWKVTTTLNLGPIGTYDNTSTYTYKAKESDERHIIEVVSEVTYKAPTDNSAGLPFKIKSADLKTKDKTPGQIVYNAKAGRVDEARMVLKITGSMKIEIGGNETPVELNQDQTTVVKISDKSFVTEKK</sequence>
<name>A0A8E6B8F8_9BACT</name>
<accession>A0A8E6B8F8</accession>
<dbReference type="AlphaFoldDB" id="A0A8E6B8F8"/>